<evidence type="ECO:0008006" key="4">
    <source>
        <dbReference type="Google" id="ProtNLM"/>
    </source>
</evidence>
<keyword evidence="1" id="KW-0812">Transmembrane</keyword>
<comment type="caution">
    <text evidence="2">The sequence shown here is derived from an EMBL/GenBank/DDBJ whole genome shotgun (WGS) entry which is preliminary data.</text>
</comment>
<sequence length="285" mass="28827">MSALPSDLLLRAGRRSALPWVIAAAAFLMALAAASALALGRSADAIAANAAGKITVSIAEGDPARRDAAAARALAILAGNKLVDRVARVDQAEVHRLVSPYLGADADIPLPALIDADLRPGVAIGAVRTALRAVSSARVDAEGEALAPLSGLIVALRRLALVVVLLSALVALLVTAMVARAALAAHAGTVETLHGLGATDAQLARLVERRTAMDALVGATLGLIAAGGVILIVGAHLGTINGSTGGAPHLPVRDWGLLMVLPVYLAGSAMMATRLTILSQLRRSI</sequence>
<keyword evidence="1" id="KW-0472">Membrane</keyword>
<accession>A0ABT8YD72</accession>
<keyword evidence="1" id="KW-1133">Transmembrane helix</keyword>
<dbReference type="EMBL" id="JAUOTP010000010">
    <property type="protein sequence ID" value="MDO6416316.1"/>
    <property type="molecule type" value="Genomic_DNA"/>
</dbReference>
<name>A0ABT8YD72_9SPHN</name>
<evidence type="ECO:0000313" key="3">
    <source>
        <dbReference type="Proteomes" id="UP001169764"/>
    </source>
</evidence>
<evidence type="ECO:0000256" key="1">
    <source>
        <dbReference type="SAM" id="Phobius"/>
    </source>
</evidence>
<proteinExistence type="predicted"/>
<gene>
    <name evidence="2" type="ORF">Q4F19_18165</name>
</gene>
<feature type="transmembrane region" description="Helical" evidence="1">
    <location>
        <begin position="215"/>
        <end position="235"/>
    </location>
</feature>
<evidence type="ECO:0000313" key="2">
    <source>
        <dbReference type="EMBL" id="MDO6416316.1"/>
    </source>
</evidence>
<feature type="transmembrane region" description="Helical" evidence="1">
    <location>
        <begin position="159"/>
        <end position="179"/>
    </location>
</feature>
<reference evidence="2" key="1">
    <citation type="submission" date="2023-07" db="EMBL/GenBank/DDBJ databases">
        <authorList>
            <person name="Kim M."/>
        </authorList>
    </citation>
    <scope>NUCLEOTIDE SEQUENCE</scope>
    <source>
        <strain evidence="2">BIUV-7</strain>
    </source>
</reference>
<protein>
    <recommendedName>
        <fullName evidence="4">Cell division transport system permease protein</fullName>
    </recommendedName>
</protein>
<organism evidence="2 3">
    <name type="scientific">Sphingomonas natans</name>
    <dbReference type="NCBI Taxonomy" id="3063330"/>
    <lineage>
        <taxon>Bacteria</taxon>
        <taxon>Pseudomonadati</taxon>
        <taxon>Pseudomonadota</taxon>
        <taxon>Alphaproteobacteria</taxon>
        <taxon>Sphingomonadales</taxon>
        <taxon>Sphingomonadaceae</taxon>
        <taxon>Sphingomonas</taxon>
    </lineage>
</organism>
<keyword evidence="3" id="KW-1185">Reference proteome</keyword>
<dbReference type="Proteomes" id="UP001169764">
    <property type="component" value="Unassembled WGS sequence"/>
</dbReference>
<dbReference type="RefSeq" id="WP_303545698.1">
    <property type="nucleotide sequence ID" value="NZ_JAUOTP010000010.1"/>
</dbReference>
<feature type="transmembrane region" description="Helical" evidence="1">
    <location>
        <begin position="255"/>
        <end position="277"/>
    </location>
</feature>